<feature type="region of interest" description="Disordered" evidence="1">
    <location>
        <begin position="122"/>
        <end position="161"/>
    </location>
</feature>
<feature type="compositionally biased region" description="Low complexity" evidence="1">
    <location>
        <begin position="138"/>
        <end position="152"/>
    </location>
</feature>
<evidence type="ECO:0000259" key="2">
    <source>
        <dbReference type="Pfam" id="PF08585"/>
    </source>
</evidence>
<sequence length="247" mass="26326">MMNPPSPTLAQLTHALTSSGLPTPAPSFLSPILNSPNTSQRTPPLTSLVATARLRLLQSDITHPGILASTTATFPRNISAATVVSASLSADIPCQVLGVEDLSLSRWDVICALESERKGETTKGREVIRVLPTPPEDSTQATQSPPTTSSSPAPSPSLGPFKILLQDAAGQRVYAFELRRVEKLGCPPVMNIGCKVVLRRGAKVARGVVLLEPATVVVLGGKMEGEDRKWREGREERLRGGLPGRED</sequence>
<dbReference type="Pfam" id="PF08585">
    <property type="entry name" value="RMI1_N_C"/>
    <property type="match status" value="1"/>
</dbReference>
<dbReference type="AlphaFoldDB" id="A0A9P8C1V2"/>
<feature type="domain" description="RecQ mediated genome instability protein 1 OB-fold" evidence="2">
    <location>
        <begin position="74"/>
        <end position="234"/>
    </location>
</feature>
<keyword evidence="4" id="KW-1185">Reference proteome</keyword>
<dbReference type="OrthoDB" id="341511at2759"/>
<name>A0A9P8C1V2_9HELO</name>
<evidence type="ECO:0000256" key="1">
    <source>
        <dbReference type="SAM" id="MobiDB-lite"/>
    </source>
</evidence>
<reference evidence="3" key="1">
    <citation type="journal article" date="2021" name="IMA Fungus">
        <title>Genomic characterization of three marine fungi, including Emericellopsis atlantica sp. nov. with signatures of a generalist lifestyle and marine biomass degradation.</title>
        <authorList>
            <person name="Hagestad O.C."/>
            <person name="Hou L."/>
            <person name="Andersen J.H."/>
            <person name="Hansen E.H."/>
            <person name="Altermark B."/>
            <person name="Li C."/>
            <person name="Kuhnert E."/>
            <person name="Cox R.J."/>
            <person name="Crous P.W."/>
            <person name="Spatafora J.W."/>
            <person name="Lail K."/>
            <person name="Amirebrahimi M."/>
            <person name="Lipzen A."/>
            <person name="Pangilinan J."/>
            <person name="Andreopoulos W."/>
            <person name="Hayes R.D."/>
            <person name="Ng V."/>
            <person name="Grigoriev I.V."/>
            <person name="Jackson S.A."/>
            <person name="Sutton T.D.S."/>
            <person name="Dobson A.D.W."/>
            <person name="Rama T."/>
        </authorList>
    </citation>
    <scope>NUCLEOTIDE SEQUENCE</scope>
    <source>
        <strain evidence="3">TRa018bII</strain>
    </source>
</reference>
<organism evidence="3 4">
    <name type="scientific">Amylocarpus encephaloides</name>
    <dbReference type="NCBI Taxonomy" id="45428"/>
    <lineage>
        <taxon>Eukaryota</taxon>
        <taxon>Fungi</taxon>
        <taxon>Dikarya</taxon>
        <taxon>Ascomycota</taxon>
        <taxon>Pezizomycotina</taxon>
        <taxon>Leotiomycetes</taxon>
        <taxon>Helotiales</taxon>
        <taxon>Helotiales incertae sedis</taxon>
        <taxon>Amylocarpus</taxon>
    </lineage>
</organism>
<dbReference type="Proteomes" id="UP000824998">
    <property type="component" value="Unassembled WGS sequence"/>
</dbReference>
<proteinExistence type="predicted"/>
<gene>
    <name evidence="3" type="ORF">BJ875DRAFT_161626</name>
</gene>
<protein>
    <recommendedName>
        <fullName evidence="2">RecQ mediated genome instability protein 1 OB-fold domain-containing protein</fullName>
    </recommendedName>
</protein>
<accession>A0A9P8C1V2</accession>
<comment type="caution">
    <text evidence="3">The sequence shown here is derived from an EMBL/GenBank/DDBJ whole genome shotgun (WGS) entry which is preliminary data.</text>
</comment>
<evidence type="ECO:0000313" key="4">
    <source>
        <dbReference type="Proteomes" id="UP000824998"/>
    </source>
</evidence>
<dbReference type="EMBL" id="MU251687">
    <property type="protein sequence ID" value="KAG9230265.1"/>
    <property type="molecule type" value="Genomic_DNA"/>
</dbReference>
<evidence type="ECO:0000313" key="3">
    <source>
        <dbReference type="EMBL" id="KAG9230265.1"/>
    </source>
</evidence>
<dbReference type="InterPro" id="IPR042470">
    <property type="entry name" value="RMI1_N_C_sf"/>
</dbReference>
<feature type="region of interest" description="Disordered" evidence="1">
    <location>
        <begin position="226"/>
        <end position="247"/>
    </location>
</feature>
<dbReference type="InterPro" id="IPR013894">
    <property type="entry name" value="RMI1_OB"/>
</dbReference>
<dbReference type="Gene3D" id="2.40.50.770">
    <property type="entry name" value="RecQ-mediated genome instability protein Rmi1, C-terminal domain"/>
    <property type="match status" value="1"/>
</dbReference>